<protein>
    <submittedName>
        <fullName evidence="1">Primosomal replication protein N</fullName>
    </submittedName>
</protein>
<accession>B6EJ81</accession>
<dbReference type="AlphaFoldDB" id="B6EJ81"/>
<dbReference type="Proteomes" id="UP000001730">
    <property type="component" value="Chromosome 1"/>
</dbReference>
<dbReference type="EMBL" id="FM178379">
    <property type="protein sequence ID" value="CAQ78812.1"/>
    <property type="molecule type" value="Genomic_DNA"/>
</dbReference>
<sequence>MMANYKTIEIMLEQLAKTSAEIDRRRGEQRLPLFDERLFGCRSRYLIPCINETKATLQSIQREEKANMLTPQRAEYLTQMLLAQIEAIQREIATQRIRSHEVRPKGSNKKPISDMYQDLAQHQEWSRRLIQMVQEQEQNVNKCHSFSQQQELQKVLLTTEKRLQRCKTAMIRLEQQITYREQNDQS</sequence>
<dbReference type="eggNOG" id="COG3923">
    <property type="taxonomic scope" value="Bacteria"/>
</dbReference>
<evidence type="ECO:0000313" key="1">
    <source>
        <dbReference type="EMBL" id="CAQ78812.1"/>
    </source>
</evidence>
<dbReference type="Gene3D" id="1.20.1270.340">
    <property type="match status" value="1"/>
</dbReference>
<dbReference type="HOGENOM" id="CLU_103284_1_0_6"/>
<reference evidence="1 2" key="1">
    <citation type="journal article" date="2008" name="BMC Genomics">
        <title>The genome sequence of the fish pathogen Aliivibrio salmonicida strain LFI1238 shows extensive evidence of gene decay.</title>
        <authorList>
            <person name="Hjerde E."/>
            <person name="Lorentzen M.S."/>
            <person name="Holden M.T."/>
            <person name="Seeger K."/>
            <person name="Paulsen S."/>
            <person name="Bason N."/>
            <person name="Churcher C."/>
            <person name="Harris D."/>
            <person name="Norbertczak H."/>
            <person name="Quail M.A."/>
            <person name="Sanders S."/>
            <person name="Thurston S."/>
            <person name="Parkhill J."/>
            <person name="Willassen N.P."/>
            <person name="Thomson N.R."/>
        </authorList>
    </citation>
    <scope>NUCLEOTIDE SEQUENCE [LARGE SCALE GENOMIC DNA]</scope>
    <source>
        <strain evidence="1 2">LFI1238</strain>
    </source>
</reference>
<keyword evidence="2" id="KW-1185">Reference proteome</keyword>
<dbReference type="Pfam" id="PF07445">
    <property type="entry name" value="PriC"/>
    <property type="match status" value="1"/>
</dbReference>
<proteinExistence type="predicted"/>
<name>B6EJ81_ALISL</name>
<dbReference type="KEGG" id="vsa:VSAL_I1127"/>
<gene>
    <name evidence="1" type="ordered locus">VSAL_I1127</name>
</gene>
<organism evidence="1 2">
    <name type="scientific">Aliivibrio salmonicida (strain LFI1238)</name>
    <name type="common">Vibrio salmonicida (strain LFI1238)</name>
    <dbReference type="NCBI Taxonomy" id="316275"/>
    <lineage>
        <taxon>Bacteria</taxon>
        <taxon>Pseudomonadati</taxon>
        <taxon>Pseudomonadota</taxon>
        <taxon>Gammaproteobacteria</taxon>
        <taxon>Vibrionales</taxon>
        <taxon>Vibrionaceae</taxon>
        <taxon>Aliivibrio</taxon>
    </lineage>
</organism>
<evidence type="ECO:0000313" key="2">
    <source>
        <dbReference type="Proteomes" id="UP000001730"/>
    </source>
</evidence>
<dbReference type="InterPro" id="IPR038338">
    <property type="entry name" value="PriC_sf"/>
</dbReference>
<dbReference type="InterPro" id="IPR010890">
    <property type="entry name" value="PriC"/>
</dbReference>